<reference evidence="2" key="1">
    <citation type="submission" date="2021-09" db="EMBL/GenBank/DDBJ databases">
        <title>A high-quality genome of the endoparasitic fungus Hirsutella rhossiliensis with a comparison of Hirsutella genomes reveals transposable elements contributing to genome size variation.</title>
        <authorList>
            <person name="Lin R."/>
            <person name="Jiao Y."/>
            <person name="Sun X."/>
            <person name="Ling J."/>
            <person name="Xie B."/>
            <person name="Cheng X."/>
        </authorList>
    </citation>
    <scope>NUCLEOTIDE SEQUENCE</scope>
    <source>
        <strain evidence="2">HR02</strain>
    </source>
</reference>
<sequence>MEPQRPSWPTPPESVASSARSRRRDANSSSDSERGPFGISCRKFRVAAPPARPLPLEAKVDEISRPVNHEFGLTIQDEAYKLLESYGVDLGDSWTDVSVVDRYVEGYPDTKQPTVLVTALWTPTSLESWPKIVTQLKQFVDRLTNNPTWRHVDIAVEMLAAELCAVKYLAPVVGNERLSQDWPQISDRVTSLLESIPEAQNRATSISLFHFGYALPADTNPITVYISVSYDCLEDSWPMILGRIQDELDKWPHKLVAFIEHGDGPEPFAFQLLPPKKNSPWRKGAGNHFRVEQSYPKTAQVGADLSVSTYLQRDDGETCHPPTGTLGCYLEVDWVDESEPGWKKLALTNYHVTRPAFDGYQVKVAESRGEPGDTRGKVDSPAPGSTLWKRDEKGFGPAQSGLSIEHPTRSWHNFTVSTNDAVIKNLANSMQATPGDQDITGLHHERTQLRRQHLAFFDGGHHHLGEPWAGSGLAARTTGVTRPRRLDWALVEVEASRQASNQLPARDFWMQAWSGVDASTNPFTLHGKPLRQATAAEALNTWKSGQTAYKIGAVSGVTVGVYNEYRSVIFMDHDRHLSPSPSYEHSFLGTDGMGPFATPGDSGAVVFNEHGQVVGVVFSGGNPQQTAKGSYALVTPIEDVFRHIKDLSQNRIRDVRIAL</sequence>
<proteinExistence type="predicted"/>
<dbReference type="RefSeq" id="XP_044725549.1">
    <property type="nucleotide sequence ID" value="XM_044859149.1"/>
</dbReference>
<dbReference type="SUPFAM" id="SSF50494">
    <property type="entry name" value="Trypsin-like serine proteases"/>
    <property type="match status" value="1"/>
</dbReference>
<feature type="compositionally biased region" description="Pro residues" evidence="1">
    <location>
        <begin position="1"/>
        <end position="12"/>
    </location>
</feature>
<dbReference type="AlphaFoldDB" id="A0A9P8N8P7"/>
<comment type="caution">
    <text evidence="2">The sequence shown here is derived from an EMBL/GenBank/DDBJ whole genome shotgun (WGS) entry which is preliminary data.</text>
</comment>
<accession>A0A9P8N8P7</accession>
<dbReference type="EMBL" id="JAIZPD010000001">
    <property type="protein sequence ID" value="KAH0968036.1"/>
    <property type="molecule type" value="Genomic_DNA"/>
</dbReference>
<name>A0A9P8N8P7_9HYPO</name>
<protein>
    <submittedName>
        <fullName evidence="2">Uncharacterized protein</fullName>
    </submittedName>
</protein>
<dbReference type="GeneID" id="68349807"/>
<evidence type="ECO:0000313" key="3">
    <source>
        <dbReference type="Proteomes" id="UP000824596"/>
    </source>
</evidence>
<dbReference type="Gene3D" id="2.40.10.10">
    <property type="entry name" value="Trypsin-like serine proteases"/>
    <property type="match status" value="1"/>
</dbReference>
<gene>
    <name evidence="2" type="ORF">HRG_00678</name>
</gene>
<feature type="region of interest" description="Disordered" evidence="1">
    <location>
        <begin position="367"/>
        <end position="391"/>
    </location>
</feature>
<dbReference type="Proteomes" id="UP000824596">
    <property type="component" value="Unassembled WGS sequence"/>
</dbReference>
<feature type="compositionally biased region" description="Basic and acidic residues" evidence="1">
    <location>
        <begin position="367"/>
        <end position="378"/>
    </location>
</feature>
<evidence type="ECO:0000313" key="2">
    <source>
        <dbReference type="EMBL" id="KAH0968036.1"/>
    </source>
</evidence>
<feature type="region of interest" description="Disordered" evidence="1">
    <location>
        <begin position="1"/>
        <end position="36"/>
    </location>
</feature>
<dbReference type="InterPro" id="IPR043504">
    <property type="entry name" value="Peptidase_S1_PA_chymotrypsin"/>
</dbReference>
<dbReference type="OrthoDB" id="5424209at2759"/>
<organism evidence="2 3">
    <name type="scientific">Hirsutella rhossiliensis</name>
    <dbReference type="NCBI Taxonomy" id="111463"/>
    <lineage>
        <taxon>Eukaryota</taxon>
        <taxon>Fungi</taxon>
        <taxon>Dikarya</taxon>
        <taxon>Ascomycota</taxon>
        <taxon>Pezizomycotina</taxon>
        <taxon>Sordariomycetes</taxon>
        <taxon>Hypocreomycetidae</taxon>
        <taxon>Hypocreales</taxon>
        <taxon>Ophiocordycipitaceae</taxon>
        <taxon>Hirsutella</taxon>
    </lineage>
</organism>
<dbReference type="InterPro" id="IPR009003">
    <property type="entry name" value="Peptidase_S1_PA"/>
</dbReference>
<evidence type="ECO:0000256" key="1">
    <source>
        <dbReference type="SAM" id="MobiDB-lite"/>
    </source>
</evidence>
<keyword evidence="3" id="KW-1185">Reference proteome</keyword>